<dbReference type="GO" id="GO:0005524">
    <property type="term" value="F:ATP binding"/>
    <property type="evidence" value="ECO:0007669"/>
    <property type="project" value="UniProtKB-KW"/>
</dbReference>
<proteinExistence type="predicted"/>
<dbReference type="OrthoDB" id="9778567at2"/>
<dbReference type="Gene3D" id="2.40.100.10">
    <property type="entry name" value="Cyclophilin-like"/>
    <property type="match status" value="1"/>
</dbReference>
<dbReference type="GO" id="GO:0016787">
    <property type="term" value="F:hydrolase activity"/>
    <property type="evidence" value="ECO:0007669"/>
    <property type="project" value="UniProtKB-KW"/>
</dbReference>
<evidence type="ECO:0000313" key="5">
    <source>
        <dbReference type="EMBL" id="PQV57456.1"/>
    </source>
</evidence>
<name>A0A2S8S9I9_9RHOB</name>
<keyword evidence="1" id="KW-0547">Nucleotide-binding</keyword>
<evidence type="ECO:0000256" key="3">
    <source>
        <dbReference type="ARBA" id="ARBA00022840"/>
    </source>
</evidence>
<evidence type="ECO:0000313" key="6">
    <source>
        <dbReference type="Proteomes" id="UP000238338"/>
    </source>
</evidence>
<evidence type="ECO:0000256" key="1">
    <source>
        <dbReference type="ARBA" id="ARBA00022741"/>
    </source>
</evidence>
<dbReference type="PANTHER" id="PTHR34698:SF2">
    <property type="entry name" value="5-OXOPROLINASE SUBUNIT B"/>
    <property type="match status" value="1"/>
</dbReference>
<dbReference type="InterPro" id="IPR003833">
    <property type="entry name" value="CT_C_D"/>
</dbReference>
<dbReference type="InterPro" id="IPR010016">
    <property type="entry name" value="PxpB"/>
</dbReference>
<dbReference type="InterPro" id="IPR029000">
    <property type="entry name" value="Cyclophilin-like_dom_sf"/>
</dbReference>
<accession>A0A2S8S9I9</accession>
<dbReference type="SUPFAM" id="SSF160467">
    <property type="entry name" value="PH0987 N-terminal domain-like"/>
    <property type="match status" value="1"/>
</dbReference>
<dbReference type="Pfam" id="PF02682">
    <property type="entry name" value="CT_C_D"/>
    <property type="match status" value="1"/>
</dbReference>
<dbReference type="SMART" id="SM00796">
    <property type="entry name" value="AHS1"/>
    <property type="match status" value="1"/>
</dbReference>
<dbReference type="AlphaFoldDB" id="A0A2S8S9I9"/>
<dbReference type="SUPFAM" id="SSF50891">
    <property type="entry name" value="Cyclophilin-like"/>
    <property type="match status" value="1"/>
</dbReference>
<protein>
    <submittedName>
        <fullName evidence="5">KipI family sensor histidine kinase inhibitor</fullName>
    </submittedName>
</protein>
<dbReference type="EMBL" id="PVEP01000002">
    <property type="protein sequence ID" value="PQV57456.1"/>
    <property type="molecule type" value="Genomic_DNA"/>
</dbReference>
<keyword evidence="6" id="KW-1185">Reference proteome</keyword>
<feature type="domain" description="Carboxyltransferase" evidence="4">
    <location>
        <begin position="11"/>
        <end position="216"/>
    </location>
</feature>
<reference evidence="5 6" key="1">
    <citation type="submission" date="2018-02" db="EMBL/GenBank/DDBJ databases">
        <title>Genomic Encyclopedia of Archaeal and Bacterial Type Strains, Phase II (KMG-II): from individual species to whole genera.</title>
        <authorList>
            <person name="Goeker M."/>
        </authorList>
    </citation>
    <scope>NUCLEOTIDE SEQUENCE [LARGE SCALE GENOMIC DNA]</scope>
    <source>
        <strain evidence="5 6">DSM 18921</strain>
    </source>
</reference>
<dbReference type="PANTHER" id="PTHR34698">
    <property type="entry name" value="5-OXOPROLINASE SUBUNIT B"/>
    <property type="match status" value="1"/>
</dbReference>
<gene>
    <name evidence="5" type="ORF">LX70_01260</name>
</gene>
<organism evidence="5 6">
    <name type="scientific">Albidovulum denitrificans</name>
    <dbReference type="NCBI Taxonomy" id="404881"/>
    <lineage>
        <taxon>Bacteria</taxon>
        <taxon>Pseudomonadati</taxon>
        <taxon>Pseudomonadota</taxon>
        <taxon>Alphaproteobacteria</taxon>
        <taxon>Rhodobacterales</taxon>
        <taxon>Paracoccaceae</taxon>
        <taxon>Albidovulum</taxon>
    </lineage>
</organism>
<dbReference type="RefSeq" id="WP_146111555.1">
    <property type="nucleotide sequence ID" value="NZ_PVEP01000002.1"/>
</dbReference>
<evidence type="ECO:0000256" key="2">
    <source>
        <dbReference type="ARBA" id="ARBA00022801"/>
    </source>
</evidence>
<evidence type="ECO:0000259" key="4">
    <source>
        <dbReference type="SMART" id="SM00796"/>
    </source>
</evidence>
<dbReference type="Proteomes" id="UP000238338">
    <property type="component" value="Unassembled WGS sequence"/>
</dbReference>
<keyword evidence="3" id="KW-0067">ATP-binding</keyword>
<dbReference type="Gene3D" id="3.30.1360.40">
    <property type="match status" value="1"/>
</dbReference>
<sequence>MALAGETGDLPRVVPMGLGGILVQLSDRLDDAANRRALALAARIEAEVGTGALAGVEEAAPSLGSVFLRLDPLRADRVAITGRIAELLKDAAGQGTAPSRRWTIPVAFGGAGGPDLDAVAAELGCSAQAAVEDLTAQDLRVMAIGFAPGLPYMGILPDRWDIPRKAGLTPNVPAAGIVVAVRQVILFPADTPTGWWHVGQSGLRAFRPGAADPFAFRAGDSVRLRAVGPDELQALREADPEGGGARLEVLP</sequence>
<keyword evidence="2" id="KW-0378">Hydrolase</keyword>
<comment type="caution">
    <text evidence="5">The sequence shown here is derived from an EMBL/GenBank/DDBJ whole genome shotgun (WGS) entry which is preliminary data.</text>
</comment>